<dbReference type="InterPro" id="IPR036942">
    <property type="entry name" value="Beta-barrel_TonB_sf"/>
</dbReference>
<keyword evidence="2 7" id="KW-0813">Transport</keyword>
<evidence type="ECO:0000256" key="7">
    <source>
        <dbReference type="PROSITE-ProRule" id="PRU01360"/>
    </source>
</evidence>
<evidence type="ECO:0000256" key="3">
    <source>
        <dbReference type="ARBA" id="ARBA00022452"/>
    </source>
</evidence>
<evidence type="ECO:0000313" key="9">
    <source>
        <dbReference type="EMBL" id="MDO5973790.1"/>
    </source>
</evidence>
<dbReference type="Pfam" id="PF13715">
    <property type="entry name" value="CarbopepD_reg_2"/>
    <property type="match status" value="1"/>
</dbReference>
<dbReference type="SUPFAM" id="SSF49464">
    <property type="entry name" value="Carboxypeptidase regulatory domain-like"/>
    <property type="match status" value="1"/>
</dbReference>
<dbReference type="Pfam" id="PF07715">
    <property type="entry name" value="Plug"/>
    <property type="match status" value="1"/>
</dbReference>
<evidence type="ECO:0000259" key="8">
    <source>
        <dbReference type="Pfam" id="PF07715"/>
    </source>
</evidence>
<dbReference type="InterPro" id="IPR023996">
    <property type="entry name" value="TonB-dep_OMP_SusC/RagA"/>
</dbReference>
<dbReference type="InterPro" id="IPR037066">
    <property type="entry name" value="Plug_dom_sf"/>
</dbReference>
<evidence type="ECO:0000256" key="1">
    <source>
        <dbReference type="ARBA" id="ARBA00004571"/>
    </source>
</evidence>
<dbReference type="RefSeq" id="WP_303300936.1">
    <property type="nucleotide sequence ID" value="NZ_BAABDA010000051.1"/>
</dbReference>
<comment type="subcellular location">
    <subcellularLocation>
        <location evidence="1 7">Cell outer membrane</location>
        <topology evidence="1 7">Multi-pass membrane protein</topology>
    </subcellularLocation>
</comment>
<feature type="domain" description="TonB-dependent receptor plug" evidence="8">
    <location>
        <begin position="208"/>
        <end position="306"/>
    </location>
</feature>
<dbReference type="InterPro" id="IPR039426">
    <property type="entry name" value="TonB-dep_rcpt-like"/>
</dbReference>
<dbReference type="Proteomes" id="UP001176806">
    <property type="component" value="Unassembled WGS sequence"/>
</dbReference>
<evidence type="ECO:0000256" key="5">
    <source>
        <dbReference type="ARBA" id="ARBA00023136"/>
    </source>
</evidence>
<keyword evidence="10" id="KW-1185">Reference proteome</keyword>
<evidence type="ECO:0000256" key="2">
    <source>
        <dbReference type="ARBA" id="ARBA00022448"/>
    </source>
</evidence>
<evidence type="ECO:0000256" key="6">
    <source>
        <dbReference type="ARBA" id="ARBA00023237"/>
    </source>
</evidence>
<dbReference type="InterPro" id="IPR012910">
    <property type="entry name" value="Plug_dom"/>
</dbReference>
<name>A0ABT8WKW0_9FLAO</name>
<proteinExistence type="inferred from homology"/>
<dbReference type="NCBIfam" id="TIGR04056">
    <property type="entry name" value="OMP_RagA_SusC"/>
    <property type="match status" value="1"/>
</dbReference>
<dbReference type="InterPro" id="IPR008969">
    <property type="entry name" value="CarboxyPept-like_regulatory"/>
</dbReference>
<dbReference type="PROSITE" id="PS52016">
    <property type="entry name" value="TONB_DEPENDENT_REC_3"/>
    <property type="match status" value="1"/>
</dbReference>
<organism evidence="9 10">
    <name type="scientific">Flavivirga jejuensis</name>
    <dbReference type="NCBI Taxonomy" id="870487"/>
    <lineage>
        <taxon>Bacteria</taxon>
        <taxon>Pseudomonadati</taxon>
        <taxon>Bacteroidota</taxon>
        <taxon>Flavobacteriia</taxon>
        <taxon>Flavobacteriales</taxon>
        <taxon>Flavobacteriaceae</taxon>
        <taxon>Flavivirga</taxon>
    </lineage>
</organism>
<reference evidence="9" key="1">
    <citation type="submission" date="2023-07" db="EMBL/GenBank/DDBJ databases">
        <title>Two novel species in the genus Flavivirga.</title>
        <authorList>
            <person name="Kwon K."/>
        </authorList>
    </citation>
    <scope>NUCLEOTIDE SEQUENCE</scope>
    <source>
        <strain evidence="9">KACC 14158</strain>
    </source>
</reference>
<keyword evidence="5 7" id="KW-0472">Membrane</keyword>
<dbReference type="Gene3D" id="2.60.40.1120">
    <property type="entry name" value="Carboxypeptidase-like, regulatory domain"/>
    <property type="match status" value="1"/>
</dbReference>
<dbReference type="SUPFAM" id="SSF56935">
    <property type="entry name" value="Porins"/>
    <property type="match status" value="1"/>
</dbReference>
<comment type="similarity">
    <text evidence="7">Belongs to the TonB-dependent receptor family.</text>
</comment>
<accession>A0ABT8WKW0</accession>
<evidence type="ECO:0000256" key="4">
    <source>
        <dbReference type="ARBA" id="ARBA00022692"/>
    </source>
</evidence>
<protein>
    <submittedName>
        <fullName evidence="9">SusC/RagA family TonB-linked outer membrane protein</fullName>
    </submittedName>
</protein>
<dbReference type="Gene3D" id="2.170.130.10">
    <property type="entry name" value="TonB-dependent receptor, plug domain"/>
    <property type="match status" value="1"/>
</dbReference>
<comment type="caution">
    <text evidence="9">The sequence shown here is derived from an EMBL/GenBank/DDBJ whole genome shotgun (WGS) entry which is preliminary data.</text>
</comment>
<dbReference type="InterPro" id="IPR023997">
    <property type="entry name" value="TonB-dep_OMP_SusC/RagA_CS"/>
</dbReference>
<keyword evidence="6 7" id="KW-0998">Cell outer membrane</keyword>
<keyword evidence="4 7" id="KW-0812">Transmembrane</keyword>
<evidence type="ECO:0000313" key="10">
    <source>
        <dbReference type="Proteomes" id="UP001176806"/>
    </source>
</evidence>
<dbReference type="EMBL" id="JAUOEL010000002">
    <property type="protein sequence ID" value="MDO5973790.1"/>
    <property type="molecule type" value="Genomic_DNA"/>
</dbReference>
<dbReference type="Gene3D" id="2.40.170.20">
    <property type="entry name" value="TonB-dependent receptor, beta-barrel domain"/>
    <property type="match status" value="1"/>
</dbReference>
<sequence>MRTMLLLFCSTIFGFTPIDIISQNVNVKIKENKIVTIDEIFDIIQTQTDYKFIYRSDLFKDFPLVNLSKSTIKVKDLLSKAVSNVDYHFELLKHNTIVIEKKVSRKIQEEITGNVTDENKVPLFNVTVQIKGTRKGVLTDFDGNYSIKGLMTNDVLIFSSMGFETQSIKVGDKKVINVVLKESDNELDEIVVTGKKIVNTGYQVLSKAKSIGSFESVGAELIETKFQTNILERIEGTISGLSLYRGTPVIRGVSTLYGEDYPLIVLDGVIYEGDLESINPSDIENVSVLKDATAASIYGVRAANGVIVVTTKQDVVGKPRFSYRSSYQIEPLPSRSYQNLMSSAEFVDYQLAIWNTIAAHNTPEQMYDLRKDITLAMDEVNTLLFDNLGGGISDEYLNSELNRLRGQDGYDQVVDELLTSKYTQQHNFSLRGGTEAHRYAVSLNYTSNGSFEIDRPSERIGLNVKNYFKLNDRFKFDLSILGSYNYSDNYTGITGLNLIGSSRLPYEVLRDEDGNPAEWNHIKSDWEIQRLIGSGLLDQSYYPLNQLEESRTQVKRPSIVINFGANIKLSEALSLDLRGQQEIGKTRSTRYSSGNSYTVRNMINDAAQIVDVVVGGVTDPVLEDPITGVKTGGEIIHNVPIGGQVSESFTDRSSYTLRAQLNYNKSFNQKHDVSFLLGGERRQVVTDGYGFTRYGYDPDNLTFVAVDEAKMSLRITDTEAVLNNFLLPSQASYTNSIDRYVSVYGNASYMFDDKLGLNVSARIDESNLFGKNPKYAYRPLWSFGANYIIDTQPVSWLDRLKIRATYGISGNVFDNSGPDALATASDIPNDAGEDYASISSPPVEELRWEQTFITNLAIDYELFSKKLRGTIELYDRSTKDAVARVDADPILGWTNVPKNYASLNNRGIELSFNTQFINTQDFGWSGNLILNYNRNKVTEYIDEQGVDPYDYLSDNQLREGQELNTLYSLRYAGLNENGAPLLYKADGTITDSYLELELEDLIDEGTYDPPYHAAFTNNITYKQFNLSFLFIYYGGHVQRDVAAGHYPSYKYPWSLTRNVDRIHLNYWKEPGDEADIYTAPAINWDSSGSDGHVPSDQRNIWTYADIHVQKADYVKLRNISLAYNAPKAILEKINFSNLRLTFDVRNPFLWTNNRNNLDPEAWSEDGSRGTGVMPTYTFAINFNF</sequence>
<keyword evidence="3 7" id="KW-1134">Transmembrane beta strand</keyword>
<gene>
    <name evidence="9" type="ORF">Q4Q40_06300</name>
</gene>
<dbReference type="NCBIfam" id="TIGR04057">
    <property type="entry name" value="SusC_RagA_signa"/>
    <property type="match status" value="1"/>
</dbReference>